<dbReference type="Pfam" id="PF04884">
    <property type="entry name" value="UVB_sens_prot"/>
    <property type="match status" value="1"/>
</dbReference>
<organism evidence="9 10">
    <name type="scientific">Cyanidiococcus yangmingshanensis</name>
    <dbReference type="NCBI Taxonomy" id="2690220"/>
    <lineage>
        <taxon>Eukaryota</taxon>
        <taxon>Rhodophyta</taxon>
        <taxon>Bangiophyceae</taxon>
        <taxon>Cyanidiales</taxon>
        <taxon>Cyanidiaceae</taxon>
        <taxon>Cyanidiococcus</taxon>
    </lineage>
</organism>
<dbReference type="PANTHER" id="PTHR12770">
    <property type="entry name" value="RUS1 FAMILY PROTEIN C16ORF58"/>
    <property type="match status" value="1"/>
</dbReference>
<dbReference type="OrthoDB" id="4476at2759"/>
<dbReference type="Proteomes" id="UP000530660">
    <property type="component" value="Unassembled WGS sequence"/>
</dbReference>
<dbReference type="AlphaFoldDB" id="A0A7J7IIV6"/>
<comment type="subcellular location">
    <subcellularLocation>
        <location evidence="1">Membrane</location>
    </subcellularLocation>
</comment>
<evidence type="ECO:0000256" key="6">
    <source>
        <dbReference type="SAM" id="MobiDB-lite"/>
    </source>
</evidence>
<comment type="similarity">
    <text evidence="2">Belongs to the RUS1 family.</text>
</comment>
<keyword evidence="5 7" id="KW-0472">Membrane</keyword>
<name>A0A7J7IIV6_9RHOD</name>
<dbReference type="InterPro" id="IPR054549">
    <property type="entry name" value="UVB_sens_RUS_dom"/>
</dbReference>
<feature type="transmembrane region" description="Helical" evidence="7">
    <location>
        <begin position="188"/>
        <end position="209"/>
    </location>
</feature>
<evidence type="ECO:0000256" key="2">
    <source>
        <dbReference type="ARBA" id="ARBA00007558"/>
    </source>
</evidence>
<feature type="transmembrane region" description="Helical" evidence="7">
    <location>
        <begin position="279"/>
        <end position="302"/>
    </location>
</feature>
<feature type="compositionally biased region" description="Polar residues" evidence="6">
    <location>
        <begin position="376"/>
        <end position="388"/>
    </location>
</feature>
<dbReference type="EMBL" id="VWRR01000008">
    <property type="protein sequence ID" value="KAF6003023.1"/>
    <property type="molecule type" value="Genomic_DNA"/>
</dbReference>
<evidence type="ECO:0000256" key="7">
    <source>
        <dbReference type="SAM" id="Phobius"/>
    </source>
</evidence>
<proteinExistence type="inferred from homology"/>
<evidence type="ECO:0000256" key="5">
    <source>
        <dbReference type="ARBA" id="ARBA00023136"/>
    </source>
</evidence>
<keyword evidence="4 7" id="KW-1133">Transmembrane helix</keyword>
<feature type="region of interest" description="Disordered" evidence="6">
    <location>
        <begin position="366"/>
        <end position="388"/>
    </location>
</feature>
<dbReference type="InterPro" id="IPR006968">
    <property type="entry name" value="RUS_fam"/>
</dbReference>
<reference evidence="9 10" key="1">
    <citation type="journal article" date="2020" name="J. Phycol.">
        <title>Comparative genome analysis reveals Cyanidiococcus gen. nov., a new extremophilic red algal genus sister to Cyanidioschyzon (Cyanidioschyzonaceae, Rhodophyta).</title>
        <authorList>
            <person name="Liu S.-L."/>
            <person name="Chiang Y.-R."/>
            <person name="Yoon H.S."/>
            <person name="Fu H.-Y."/>
        </authorList>
    </citation>
    <scope>NUCLEOTIDE SEQUENCE [LARGE SCALE GENOMIC DNA]</scope>
    <source>
        <strain evidence="9 10">THAL066</strain>
    </source>
</reference>
<keyword evidence="10" id="KW-1185">Reference proteome</keyword>
<evidence type="ECO:0000256" key="4">
    <source>
        <dbReference type="ARBA" id="ARBA00022989"/>
    </source>
</evidence>
<feature type="compositionally biased region" description="Basic and acidic residues" evidence="6">
    <location>
        <begin position="366"/>
        <end position="375"/>
    </location>
</feature>
<comment type="caution">
    <text evidence="9">The sequence shown here is derived from an EMBL/GenBank/DDBJ whole genome shotgun (WGS) entry which is preliminary data.</text>
</comment>
<protein>
    <recommendedName>
        <fullName evidence="8">Protein root UVB sensitive/RUS domain-containing protein</fullName>
    </recommendedName>
</protein>
<gene>
    <name evidence="9" type="ORF">F1559_002753</name>
</gene>
<dbReference type="PANTHER" id="PTHR12770:SF31">
    <property type="entry name" value="RUS FAMILY MEMBER 1"/>
    <property type="match status" value="1"/>
</dbReference>
<evidence type="ECO:0000313" key="10">
    <source>
        <dbReference type="Proteomes" id="UP000530660"/>
    </source>
</evidence>
<accession>A0A7J7IIV6</accession>
<dbReference type="GO" id="GO:0016020">
    <property type="term" value="C:membrane"/>
    <property type="evidence" value="ECO:0007669"/>
    <property type="project" value="UniProtKB-SubCell"/>
</dbReference>
<keyword evidence="3 7" id="KW-0812">Transmembrane</keyword>
<evidence type="ECO:0000256" key="1">
    <source>
        <dbReference type="ARBA" id="ARBA00004370"/>
    </source>
</evidence>
<sequence>MPIKWLQGVQVWSQSFVPVVALDRLQQRRWKHSQARKHLPIARDRIEEKHEPSGRTRIFERDLPHRRWKVMETRSKDTAPKLGWNWIERLTRTLLLPAGYPRSVSSDYDRFWPWNIARHTLLEAAEVLGTQSMLLALGIEGTKALPLAAAWKWVLKDGLGYFAKVALATQLAPRVDADPKRFRLYGDLVMALGTFFEILTLTFPSWFLILASVGNLLRKAADVATGPAYRVFLYHFSIRSNSGDVSSKSESQVVVGRLTGIGTGIAVSAVTSNDTAAVLVAYGVLSAGHLFATYQSVVGLALRTLNRARLEYILTVYVDTKGERVPDVAETNIAERERMFFSGPIRYRIRFIDSLGELIRHDQSETQVKEVDETTRPTSWSGLPSTPRTTPITNHVPWERFLHEPKVRYLIAQATTAASSRSEYLIALRDDATAVDILQALLHVWQSGGQDWPPPDPQPLRARLEAAGWDTNRILWYTGSVRLSWDLETGHDALSLRT</sequence>
<evidence type="ECO:0000256" key="3">
    <source>
        <dbReference type="ARBA" id="ARBA00022692"/>
    </source>
</evidence>
<feature type="domain" description="Protein root UVB sensitive/RUS" evidence="8">
    <location>
        <begin position="88"/>
        <end position="320"/>
    </location>
</feature>
<evidence type="ECO:0000259" key="8">
    <source>
        <dbReference type="Pfam" id="PF04884"/>
    </source>
</evidence>
<evidence type="ECO:0000313" key="9">
    <source>
        <dbReference type="EMBL" id="KAF6003023.1"/>
    </source>
</evidence>